<dbReference type="PANTHER" id="PTHR10281:SF115">
    <property type="entry name" value="BINDING PROTEIN, PUTATIVE (AFU_ORTHOLOGUE AFUA_4G06240)-RELATED"/>
    <property type="match status" value="1"/>
</dbReference>
<keyword evidence="3" id="KW-1133">Transmembrane helix</keyword>
<dbReference type="Gene3D" id="3.10.120.10">
    <property type="entry name" value="Cytochrome b5-like heme/steroid binding domain"/>
    <property type="match status" value="1"/>
</dbReference>
<evidence type="ECO:0000313" key="6">
    <source>
        <dbReference type="Proteomes" id="UP000307440"/>
    </source>
</evidence>
<dbReference type="FunFam" id="3.10.120.10:FF:000003">
    <property type="entry name" value="membrane-associated progesterone receptor component 1"/>
    <property type="match status" value="1"/>
</dbReference>
<evidence type="ECO:0000259" key="4">
    <source>
        <dbReference type="SMART" id="SM01117"/>
    </source>
</evidence>
<sequence>MLELKTIVTYGGALLIPLVFLIYRARSKAETPVAPAETQDKPLKPIMQPPTDVLDPPKDDPYTPEELAQYDGADPSKPIYVAIKGTIFDVTRKKDVYGPGQSYHIFAGKDGSKGLGMSSLKPEHAISDYSTLPENEMKVLNDWHSFFSKRYNIVGRVVPSTSANASL</sequence>
<dbReference type="PANTHER" id="PTHR10281">
    <property type="entry name" value="MEMBRANE-ASSOCIATED PROGESTERONE RECEPTOR COMPONENT-RELATED"/>
    <property type="match status" value="1"/>
</dbReference>
<dbReference type="SUPFAM" id="SSF55856">
    <property type="entry name" value="Cytochrome b5-like heme/steroid binding domain"/>
    <property type="match status" value="1"/>
</dbReference>
<organism evidence="5 6">
    <name type="scientific">Coprinopsis marcescibilis</name>
    <name type="common">Agaric fungus</name>
    <name type="synonym">Psathyrella marcescibilis</name>
    <dbReference type="NCBI Taxonomy" id="230819"/>
    <lineage>
        <taxon>Eukaryota</taxon>
        <taxon>Fungi</taxon>
        <taxon>Dikarya</taxon>
        <taxon>Basidiomycota</taxon>
        <taxon>Agaricomycotina</taxon>
        <taxon>Agaricomycetes</taxon>
        <taxon>Agaricomycetidae</taxon>
        <taxon>Agaricales</taxon>
        <taxon>Agaricineae</taxon>
        <taxon>Psathyrellaceae</taxon>
        <taxon>Coprinopsis</taxon>
    </lineage>
</organism>
<dbReference type="OrthoDB" id="899at2759"/>
<evidence type="ECO:0000256" key="2">
    <source>
        <dbReference type="SAM" id="MobiDB-lite"/>
    </source>
</evidence>
<dbReference type="SMART" id="SM01117">
    <property type="entry name" value="Cyt-b5"/>
    <property type="match status" value="1"/>
</dbReference>
<protein>
    <submittedName>
        <fullName evidence="5">Cytochrome b5</fullName>
    </submittedName>
</protein>
<keyword evidence="3" id="KW-0812">Transmembrane</keyword>
<dbReference type="GO" id="GO:0016020">
    <property type="term" value="C:membrane"/>
    <property type="evidence" value="ECO:0007669"/>
    <property type="project" value="TreeGrafter"/>
</dbReference>
<dbReference type="GO" id="GO:0020037">
    <property type="term" value="F:heme binding"/>
    <property type="evidence" value="ECO:0007669"/>
    <property type="project" value="UniProtKB-ARBA"/>
</dbReference>
<reference evidence="5 6" key="1">
    <citation type="journal article" date="2019" name="Nat. Ecol. Evol.">
        <title>Megaphylogeny resolves global patterns of mushroom evolution.</title>
        <authorList>
            <person name="Varga T."/>
            <person name="Krizsan K."/>
            <person name="Foldi C."/>
            <person name="Dima B."/>
            <person name="Sanchez-Garcia M."/>
            <person name="Sanchez-Ramirez S."/>
            <person name="Szollosi G.J."/>
            <person name="Szarkandi J.G."/>
            <person name="Papp V."/>
            <person name="Albert L."/>
            <person name="Andreopoulos W."/>
            <person name="Angelini C."/>
            <person name="Antonin V."/>
            <person name="Barry K.W."/>
            <person name="Bougher N.L."/>
            <person name="Buchanan P."/>
            <person name="Buyck B."/>
            <person name="Bense V."/>
            <person name="Catcheside P."/>
            <person name="Chovatia M."/>
            <person name="Cooper J."/>
            <person name="Damon W."/>
            <person name="Desjardin D."/>
            <person name="Finy P."/>
            <person name="Geml J."/>
            <person name="Haridas S."/>
            <person name="Hughes K."/>
            <person name="Justo A."/>
            <person name="Karasinski D."/>
            <person name="Kautmanova I."/>
            <person name="Kiss B."/>
            <person name="Kocsube S."/>
            <person name="Kotiranta H."/>
            <person name="LaButti K.M."/>
            <person name="Lechner B.E."/>
            <person name="Liimatainen K."/>
            <person name="Lipzen A."/>
            <person name="Lukacs Z."/>
            <person name="Mihaltcheva S."/>
            <person name="Morgado L.N."/>
            <person name="Niskanen T."/>
            <person name="Noordeloos M.E."/>
            <person name="Ohm R.A."/>
            <person name="Ortiz-Santana B."/>
            <person name="Ovrebo C."/>
            <person name="Racz N."/>
            <person name="Riley R."/>
            <person name="Savchenko A."/>
            <person name="Shiryaev A."/>
            <person name="Soop K."/>
            <person name="Spirin V."/>
            <person name="Szebenyi C."/>
            <person name="Tomsovsky M."/>
            <person name="Tulloss R.E."/>
            <person name="Uehling J."/>
            <person name="Grigoriev I.V."/>
            <person name="Vagvolgyi C."/>
            <person name="Papp T."/>
            <person name="Martin F.M."/>
            <person name="Miettinen O."/>
            <person name="Hibbett D.S."/>
            <person name="Nagy L.G."/>
        </authorList>
    </citation>
    <scope>NUCLEOTIDE SEQUENCE [LARGE SCALE GENOMIC DNA]</scope>
    <source>
        <strain evidence="5 6">CBS 121175</strain>
    </source>
</reference>
<proteinExistence type="inferred from homology"/>
<dbReference type="STRING" id="230819.A0A5C3KP64"/>
<dbReference type="InterPro" id="IPR001199">
    <property type="entry name" value="Cyt_B5-like_heme/steroid-bd"/>
</dbReference>
<dbReference type="GO" id="GO:0005783">
    <property type="term" value="C:endoplasmic reticulum"/>
    <property type="evidence" value="ECO:0007669"/>
    <property type="project" value="TreeGrafter"/>
</dbReference>
<keyword evidence="6" id="KW-1185">Reference proteome</keyword>
<dbReference type="InterPro" id="IPR036400">
    <property type="entry name" value="Cyt_B5-like_heme/steroid_sf"/>
</dbReference>
<keyword evidence="3" id="KW-0472">Membrane</keyword>
<dbReference type="InterPro" id="IPR050577">
    <property type="entry name" value="MAPR/NEUFC/NENF-like"/>
</dbReference>
<accession>A0A5C3KP64</accession>
<dbReference type="Pfam" id="PF00173">
    <property type="entry name" value="Cyt-b5"/>
    <property type="match status" value="1"/>
</dbReference>
<comment type="similarity">
    <text evidence="1">Belongs to the cytochrome b5 family. MAPR subfamily.</text>
</comment>
<evidence type="ECO:0000313" key="5">
    <source>
        <dbReference type="EMBL" id="TFK22102.1"/>
    </source>
</evidence>
<feature type="region of interest" description="Disordered" evidence="2">
    <location>
        <begin position="32"/>
        <end position="73"/>
    </location>
</feature>
<feature type="domain" description="Cytochrome b5 heme-binding" evidence="4">
    <location>
        <begin position="62"/>
        <end position="158"/>
    </location>
</feature>
<name>A0A5C3KP64_COPMA</name>
<dbReference type="AlphaFoldDB" id="A0A5C3KP64"/>
<gene>
    <name evidence="5" type="ORF">FA15DRAFT_671916</name>
</gene>
<dbReference type="Proteomes" id="UP000307440">
    <property type="component" value="Unassembled WGS sequence"/>
</dbReference>
<evidence type="ECO:0000256" key="1">
    <source>
        <dbReference type="ARBA" id="ARBA00038357"/>
    </source>
</evidence>
<feature type="transmembrane region" description="Helical" evidence="3">
    <location>
        <begin position="6"/>
        <end position="23"/>
    </location>
</feature>
<dbReference type="EMBL" id="ML210250">
    <property type="protein sequence ID" value="TFK22102.1"/>
    <property type="molecule type" value="Genomic_DNA"/>
</dbReference>
<evidence type="ECO:0000256" key="3">
    <source>
        <dbReference type="SAM" id="Phobius"/>
    </source>
</evidence>